<dbReference type="PANTHER" id="PTHR48073">
    <property type="entry name" value="O-SUCCINYLBENZOATE SYNTHASE-RELATED"/>
    <property type="match status" value="1"/>
</dbReference>
<dbReference type="SFLD" id="SFLDF00009">
    <property type="entry name" value="o-succinylbenzoate_synthase"/>
    <property type="match status" value="1"/>
</dbReference>
<proteinExistence type="inferred from homology"/>
<dbReference type="InterPro" id="IPR029065">
    <property type="entry name" value="Enolase_C-like"/>
</dbReference>
<evidence type="ECO:0000256" key="1">
    <source>
        <dbReference type="ARBA" id="ARBA00008031"/>
    </source>
</evidence>
<name>A0A7X0SS68_9BACL</name>
<comment type="similarity">
    <text evidence="1">Belongs to the mandelate racemase/muconate lactonizing enzyme family.</text>
</comment>
<dbReference type="InterPro" id="IPR013342">
    <property type="entry name" value="Mandelate_racemase_C"/>
</dbReference>
<dbReference type="Proteomes" id="UP000564644">
    <property type="component" value="Unassembled WGS sequence"/>
</dbReference>
<dbReference type="PANTHER" id="PTHR48073:SF2">
    <property type="entry name" value="O-SUCCINYLBENZOATE SYNTHASE"/>
    <property type="match status" value="1"/>
</dbReference>
<evidence type="ECO:0000256" key="2">
    <source>
        <dbReference type="ARBA" id="ARBA00022723"/>
    </source>
</evidence>
<dbReference type="GO" id="GO:0016854">
    <property type="term" value="F:racemase and epimerase activity"/>
    <property type="evidence" value="ECO:0007669"/>
    <property type="project" value="UniProtKB-ARBA"/>
</dbReference>
<dbReference type="Pfam" id="PF13378">
    <property type="entry name" value="MR_MLE_C"/>
    <property type="match status" value="1"/>
</dbReference>
<dbReference type="GO" id="GO:0046872">
    <property type="term" value="F:metal ion binding"/>
    <property type="evidence" value="ECO:0007669"/>
    <property type="project" value="UniProtKB-KW"/>
</dbReference>
<evidence type="ECO:0000259" key="4">
    <source>
        <dbReference type="SMART" id="SM00922"/>
    </source>
</evidence>
<accession>A0A7X0SS68</accession>
<dbReference type="SUPFAM" id="SSF51604">
    <property type="entry name" value="Enolase C-terminal domain-like"/>
    <property type="match status" value="1"/>
</dbReference>
<protein>
    <submittedName>
        <fullName evidence="5">Mandelate racemase</fullName>
    </submittedName>
</protein>
<dbReference type="Pfam" id="PF02746">
    <property type="entry name" value="MR_MLE_N"/>
    <property type="match status" value="1"/>
</dbReference>
<dbReference type="EMBL" id="JACJVO010000043">
    <property type="protein sequence ID" value="MBB6735170.1"/>
    <property type="molecule type" value="Genomic_DNA"/>
</dbReference>
<dbReference type="Gene3D" id="3.20.20.120">
    <property type="entry name" value="Enolase-like C-terminal domain"/>
    <property type="match status" value="1"/>
</dbReference>
<keyword evidence="2" id="KW-0479">Metal-binding</keyword>
<keyword evidence="6" id="KW-1185">Reference proteome</keyword>
<evidence type="ECO:0000256" key="3">
    <source>
        <dbReference type="ARBA" id="ARBA00023235"/>
    </source>
</evidence>
<dbReference type="SFLD" id="SFLDS00001">
    <property type="entry name" value="Enolase"/>
    <property type="match status" value="1"/>
</dbReference>
<dbReference type="InterPro" id="IPR029017">
    <property type="entry name" value="Enolase-like_N"/>
</dbReference>
<reference evidence="5 6" key="1">
    <citation type="submission" date="2020-08" db="EMBL/GenBank/DDBJ databases">
        <title>Cohnella phylogeny.</title>
        <authorList>
            <person name="Dunlap C."/>
        </authorList>
    </citation>
    <scope>NUCLEOTIDE SEQUENCE [LARGE SCALE GENOMIC DNA]</scope>
    <source>
        <strain evidence="5 6">CBP 2801</strain>
    </source>
</reference>
<keyword evidence="3" id="KW-0413">Isomerase</keyword>
<dbReference type="Gene3D" id="3.30.390.10">
    <property type="entry name" value="Enolase-like, N-terminal domain"/>
    <property type="match status" value="1"/>
</dbReference>
<dbReference type="InterPro" id="IPR036849">
    <property type="entry name" value="Enolase-like_C_sf"/>
</dbReference>
<sequence>MEGLEVRISDITVFALSLPMKQDFAISGGTVGDKSRGAPHVYVRVTSDDGAEGWGEARPSPRWSYETPETVASTIDRYLKPALLGMDAVDLQAVHSIMNREIKPGYGSGQPIAKAAVDMALHDLIGCATGRRLADMWFAGFRPGISLSYLISTPDPAEAERKASDAKRKGYRGVDVKLGLDPAADADILEAVKGAAPDLFFRADANQAYTLQQAVKLAKRMERLGVDVFEQPLRANDLFGHAELRRKTSVPVALDESIWTAGDLVQAIRAEACDTVVVKVTKMGGLSGAKRCGELAREAGLGLLGGGLTESRLGLAASAHLFNCLGITEPADLNGPLFLEDDPVEEGPTIDEGSATLPDRPGIGCRISTDKLQAFFLK</sequence>
<comment type="caution">
    <text evidence="5">The sequence shown here is derived from an EMBL/GenBank/DDBJ whole genome shotgun (WGS) entry which is preliminary data.</text>
</comment>
<dbReference type="SUPFAM" id="SSF54826">
    <property type="entry name" value="Enolase N-terminal domain-like"/>
    <property type="match status" value="1"/>
</dbReference>
<dbReference type="SMART" id="SM00922">
    <property type="entry name" value="MR_MLE"/>
    <property type="match status" value="1"/>
</dbReference>
<organism evidence="5 6">
    <name type="scientific">Cohnella zeiphila</name>
    <dbReference type="NCBI Taxonomy" id="2761120"/>
    <lineage>
        <taxon>Bacteria</taxon>
        <taxon>Bacillati</taxon>
        <taxon>Bacillota</taxon>
        <taxon>Bacilli</taxon>
        <taxon>Bacillales</taxon>
        <taxon>Paenibacillaceae</taxon>
        <taxon>Cohnella</taxon>
    </lineage>
</organism>
<evidence type="ECO:0000313" key="5">
    <source>
        <dbReference type="EMBL" id="MBB6735170.1"/>
    </source>
</evidence>
<dbReference type="SFLD" id="SFLDG00180">
    <property type="entry name" value="muconate_cycloisomerase"/>
    <property type="match status" value="1"/>
</dbReference>
<evidence type="ECO:0000313" key="6">
    <source>
        <dbReference type="Proteomes" id="UP000564644"/>
    </source>
</evidence>
<gene>
    <name evidence="5" type="ORF">H7C18_30085</name>
</gene>
<dbReference type="AlphaFoldDB" id="A0A7X0SS68"/>
<feature type="domain" description="Mandelate racemase/muconate lactonizing enzyme C-terminal" evidence="4">
    <location>
        <begin position="156"/>
        <end position="251"/>
    </location>
</feature>
<dbReference type="InterPro" id="IPR013341">
    <property type="entry name" value="Mandelate_racemase_N_dom"/>
</dbReference>